<organism evidence="1 2">
    <name type="scientific">Persea americana</name>
    <name type="common">Avocado</name>
    <dbReference type="NCBI Taxonomy" id="3435"/>
    <lineage>
        <taxon>Eukaryota</taxon>
        <taxon>Viridiplantae</taxon>
        <taxon>Streptophyta</taxon>
        <taxon>Embryophyta</taxon>
        <taxon>Tracheophyta</taxon>
        <taxon>Spermatophyta</taxon>
        <taxon>Magnoliopsida</taxon>
        <taxon>Magnoliidae</taxon>
        <taxon>Laurales</taxon>
        <taxon>Lauraceae</taxon>
        <taxon>Persea</taxon>
    </lineage>
</organism>
<dbReference type="Proteomes" id="UP001234297">
    <property type="component" value="Chromosome 2"/>
</dbReference>
<protein>
    <submittedName>
        <fullName evidence="1">Uncharacterized protein</fullName>
    </submittedName>
</protein>
<proteinExistence type="predicted"/>
<comment type="caution">
    <text evidence="1">The sequence shown here is derived from an EMBL/GenBank/DDBJ whole genome shotgun (WGS) entry which is preliminary data.</text>
</comment>
<evidence type="ECO:0000313" key="2">
    <source>
        <dbReference type="Proteomes" id="UP001234297"/>
    </source>
</evidence>
<sequence length="505" mass="55992">MKLSPSPPSSPVESISTLFSLLSVLENCSSQKPDGEAATLFSNRRHLHPLLQSKPTSFFRDILPKISTKRPTLDPVLRFSETIFGEARRRRCLPRSGRPTTKPSPSSSLFLRNTLRRTLPCPHEEEKSRSQSFPTTLPCPHKDEKSQSQSFPSSLQSSTTYWAMDYSTPTTDSQIRLYQKVCQTARAALLFKITVSVTKTATISVESVNPSSALNSPSPNTSSSFAEKTEKTAIETSLLRVGTAASSGKTAIETSLFRVGTAASSSGFSEEYFSKIDKSLERVSSMSLKNEVGFDWRRGWRCFRLEKRVERVAASSSGFCEEQSSRTERREKRVEMLSTGEEGGEGGGFVVEFLRGVVLKNGEEGEEGFVSQILLIACLDDQARDEGTNVDLKMVEEDAKQLYQDGEKIWGTNDRTFMKGIRPHLVAVDAAYHKMCQESCKVLYNAMKGAGTSDTTLTRTVVTSAGIDMEDVKKKYAQAYKKSVKDAIHKDTSGDYRTFLISLVE</sequence>
<name>A0ACC2MMH0_PERAE</name>
<evidence type="ECO:0000313" key="1">
    <source>
        <dbReference type="EMBL" id="KAJ8646834.1"/>
    </source>
</evidence>
<reference evidence="1 2" key="1">
    <citation type="journal article" date="2022" name="Hortic Res">
        <title>A haplotype resolved chromosomal level avocado genome allows analysis of novel avocado genes.</title>
        <authorList>
            <person name="Nath O."/>
            <person name="Fletcher S.J."/>
            <person name="Hayward A."/>
            <person name="Shaw L.M."/>
            <person name="Masouleh A.K."/>
            <person name="Furtado A."/>
            <person name="Henry R.J."/>
            <person name="Mitter N."/>
        </authorList>
    </citation>
    <scope>NUCLEOTIDE SEQUENCE [LARGE SCALE GENOMIC DNA]</scope>
    <source>
        <strain evidence="2">cv. Hass</strain>
    </source>
</reference>
<accession>A0ACC2MMH0</accession>
<keyword evidence="2" id="KW-1185">Reference proteome</keyword>
<gene>
    <name evidence="1" type="ORF">MRB53_008582</name>
</gene>
<dbReference type="EMBL" id="CM056810">
    <property type="protein sequence ID" value="KAJ8646834.1"/>
    <property type="molecule type" value="Genomic_DNA"/>
</dbReference>